<dbReference type="Pfam" id="PF00505">
    <property type="entry name" value="HMG_box"/>
    <property type="match status" value="1"/>
</dbReference>
<dbReference type="SMART" id="SM00501">
    <property type="entry name" value="BRIGHT"/>
    <property type="match status" value="1"/>
</dbReference>
<evidence type="ECO:0000313" key="4">
    <source>
        <dbReference type="EMBL" id="CAA2630897.1"/>
    </source>
</evidence>
<evidence type="ECO:0000313" key="5">
    <source>
        <dbReference type="EMBL" id="CAA7407193.1"/>
    </source>
</evidence>
<keyword evidence="1" id="KW-0539">Nucleus</keyword>
<feature type="domain" description="HMG box" evidence="2">
    <location>
        <begin position="217"/>
        <end position="284"/>
    </location>
</feature>
<dbReference type="CDD" id="cd16872">
    <property type="entry name" value="ARID_HMGB9-like"/>
    <property type="match status" value="1"/>
</dbReference>
<evidence type="ECO:0000259" key="3">
    <source>
        <dbReference type="PROSITE" id="PS51011"/>
    </source>
</evidence>
<dbReference type="EMBL" id="LR746276">
    <property type="protein sequence ID" value="CAA7407193.1"/>
    <property type="molecule type" value="Genomic_DNA"/>
</dbReference>
<dbReference type="CDD" id="cd22009">
    <property type="entry name" value="HMG-box_AtHMGB9-like"/>
    <property type="match status" value="1"/>
</dbReference>
<dbReference type="Proteomes" id="UP000663760">
    <property type="component" value="Chromosome 13"/>
</dbReference>
<evidence type="ECO:0000256" key="1">
    <source>
        <dbReference type="PROSITE-ProRule" id="PRU00267"/>
    </source>
</evidence>
<gene>
    <name evidence="4" type="ORF">SI7747_13016543</name>
    <name evidence="5" type="ORF">SI8410_13017871</name>
</gene>
<proteinExistence type="predicted"/>
<name>A0A7I8LAZ7_SPIIN</name>
<dbReference type="Pfam" id="PF01388">
    <property type="entry name" value="ARID"/>
    <property type="match status" value="1"/>
</dbReference>
<evidence type="ECO:0000259" key="2">
    <source>
        <dbReference type="PROSITE" id="PS50118"/>
    </source>
</evidence>
<dbReference type="GO" id="GO:0003677">
    <property type="term" value="F:DNA binding"/>
    <property type="evidence" value="ECO:0007669"/>
    <property type="project" value="UniProtKB-UniRule"/>
</dbReference>
<dbReference type="PANTHER" id="PTHR46691:SF6">
    <property type="entry name" value="HIGH MOBILITY GROUP B PROTEIN 10-RELATED"/>
    <property type="match status" value="1"/>
</dbReference>
<dbReference type="InterPro" id="IPR036431">
    <property type="entry name" value="ARID_dom_sf"/>
</dbReference>
<accession>A0A7I8LAZ7</accession>
<dbReference type="GO" id="GO:0005634">
    <property type="term" value="C:nucleus"/>
    <property type="evidence" value="ECO:0007669"/>
    <property type="project" value="UniProtKB-UniRule"/>
</dbReference>
<dbReference type="PROSITE" id="PS50118">
    <property type="entry name" value="HMG_BOX_2"/>
    <property type="match status" value="1"/>
</dbReference>
<evidence type="ECO:0000313" key="6">
    <source>
        <dbReference type="Proteomes" id="UP000663760"/>
    </source>
</evidence>
<dbReference type="PANTHER" id="PTHR46691">
    <property type="entry name" value="HIGH MOBILITY GROUP B PROTEIN 9"/>
    <property type="match status" value="1"/>
</dbReference>
<dbReference type="InterPro" id="IPR036910">
    <property type="entry name" value="HMG_box_dom_sf"/>
</dbReference>
<reference evidence="5" key="1">
    <citation type="submission" date="2020-02" db="EMBL/GenBank/DDBJ databases">
        <authorList>
            <person name="Scholz U."/>
            <person name="Mascher M."/>
            <person name="Fiebig A."/>
        </authorList>
    </citation>
    <scope>NUCLEOTIDE SEQUENCE</scope>
</reference>
<sequence length="292" mass="33056">MAEVARAAGSPAPAAGAEEVAPSWYGAESGYPPPEAAYNEVVENVGLFVETLERLHRQMGTKFMVPRIGGKALDLHRLFVEVTLRGGLEKVIKERKWRDVIAMFNFPSTITSASYVLRKYYISLLRVYEQVYFFRNKASDSSLSAGSSLQDGSSVIGQITGKFDHGYLVTANLGSEQLVGVLYHVPRELPDQNPSYLSACFHSRKRSRKMMKDPFRPKSNRSGYNFFFAEQYAKLKPQHSGEESAITKQIGHLWNQLTTTEKEVYQEKGMRDKERYLSEMMEYRKSNAPQPS</sequence>
<dbReference type="PROSITE" id="PS51011">
    <property type="entry name" value="ARID"/>
    <property type="match status" value="1"/>
</dbReference>
<dbReference type="SMART" id="SM01014">
    <property type="entry name" value="ARID"/>
    <property type="match status" value="1"/>
</dbReference>
<protein>
    <submittedName>
        <fullName evidence="5">Uncharacterized protein</fullName>
    </submittedName>
</protein>
<keyword evidence="1" id="KW-0238">DNA-binding</keyword>
<dbReference type="Gene3D" id="1.10.150.60">
    <property type="entry name" value="ARID DNA-binding domain"/>
    <property type="match status" value="1"/>
</dbReference>
<feature type="domain" description="ARID" evidence="3">
    <location>
        <begin position="42"/>
        <end position="133"/>
    </location>
</feature>
<organism evidence="5 6">
    <name type="scientific">Spirodela intermedia</name>
    <name type="common">Intermediate duckweed</name>
    <dbReference type="NCBI Taxonomy" id="51605"/>
    <lineage>
        <taxon>Eukaryota</taxon>
        <taxon>Viridiplantae</taxon>
        <taxon>Streptophyta</taxon>
        <taxon>Embryophyta</taxon>
        <taxon>Tracheophyta</taxon>
        <taxon>Spermatophyta</taxon>
        <taxon>Magnoliopsida</taxon>
        <taxon>Liliopsida</taxon>
        <taxon>Araceae</taxon>
        <taxon>Lemnoideae</taxon>
        <taxon>Spirodela</taxon>
    </lineage>
</organism>
<dbReference type="SUPFAM" id="SSF46774">
    <property type="entry name" value="ARID-like"/>
    <property type="match status" value="1"/>
</dbReference>
<dbReference type="InterPro" id="IPR009071">
    <property type="entry name" value="HMG_box_dom"/>
</dbReference>
<feature type="DNA-binding region" description="HMG box" evidence="1">
    <location>
        <begin position="217"/>
        <end position="284"/>
    </location>
</feature>
<dbReference type="InterPro" id="IPR001606">
    <property type="entry name" value="ARID_dom"/>
</dbReference>
<dbReference type="SUPFAM" id="SSF47095">
    <property type="entry name" value="HMG-box"/>
    <property type="match status" value="1"/>
</dbReference>
<dbReference type="EMBL" id="LR743600">
    <property type="protein sequence ID" value="CAA2630897.1"/>
    <property type="molecule type" value="Genomic_DNA"/>
</dbReference>
<dbReference type="Gene3D" id="1.10.30.10">
    <property type="entry name" value="High mobility group box domain"/>
    <property type="match status" value="1"/>
</dbReference>
<dbReference type="OrthoDB" id="338531at2759"/>
<dbReference type="AlphaFoldDB" id="A0A7I8LAZ7"/>
<dbReference type="InterPro" id="IPR045303">
    <property type="entry name" value="ARID_HMGB9-like"/>
</dbReference>
<dbReference type="SMART" id="SM00398">
    <property type="entry name" value="HMG"/>
    <property type="match status" value="1"/>
</dbReference>
<keyword evidence="6" id="KW-1185">Reference proteome</keyword>